<dbReference type="GO" id="GO:0005829">
    <property type="term" value="C:cytosol"/>
    <property type="evidence" value="ECO:0007669"/>
    <property type="project" value="TreeGrafter"/>
</dbReference>
<reference evidence="6 7" key="1">
    <citation type="submission" date="2019-12" db="EMBL/GenBank/DDBJ databases">
        <title>Rhizobium genotypes associated with high levels of biological nitrogen fixation by grain legumes in a temperate-maritime cropping system.</title>
        <authorList>
            <person name="Maluk M."/>
            <person name="Francesc Ferrando Molina F."/>
            <person name="Lopez Del Egido L."/>
            <person name="Lafos M."/>
            <person name="Langarica-Fuentes A."/>
            <person name="Gebre Yohannes G."/>
            <person name="Young M.W."/>
            <person name="Martin P."/>
            <person name="Gantlett R."/>
            <person name="Kenicer G."/>
            <person name="Hawes C."/>
            <person name="Begg G.S."/>
            <person name="Quilliam R.S."/>
            <person name="Squire G.R."/>
            <person name="Poole P.S."/>
            <person name="Young P.W."/>
            <person name="Iannetta P.M."/>
            <person name="James E.K."/>
        </authorList>
    </citation>
    <scope>NUCLEOTIDE SEQUENCE [LARGE SCALE GENOMIC DNA]</scope>
    <source>
        <strain evidence="6 7">JHI2449</strain>
    </source>
</reference>
<dbReference type="InterPro" id="IPR036388">
    <property type="entry name" value="WH-like_DNA-bd_sf"/>
</dbReference>
<feature type="DNA-binding region" description="OmpR/PhoB-type" evidence="3">
    <location>
        <begin position="127"/>
        <end position="228"/>
    </location>
</feature>
<dbReference type="InterPro" id="IPR039420">
    <property type="entry name" value="WalR-like"/>
</dbReference>
<comment type="caution">
    <text evidence="6">The sequence shown here is derived from an EMBL/GenBank/DDBJ whole genome shotgun (WGS) entry which is preliminary data.</text>
</comment>
<dbReference type="InterPro" id="IPR001867">
    <property type="entry name" value="OmpR/PhoB-type_DNA-bd"/>
</dbReference>
<evidence type="ECO:0000259" key="4">
    <source>
        <dbReference type="PROSITE" id="PS50110"/>
    </source>
</evidence>
<dbReference type="Pfam" id="PF00072">
    <property type="entry name" value="Response_reg"/>
    <property type="match status" value="1"/>
</dbReference>
<dbReference type="Proteomes" id="UP000468864">
    <property type="component" value="Unassembled WGS sequence"/>
</dbReference>
<evidence type="ECO:0000313" key="6">
    <source>
        <dbReference type="EMBL" id="NEH92946.1"/>
    </source>
</evidence>
<accession>A0A6N9ZI29</accession>
<dbReference type="Pfam" id="PF00486">
    <property type="entry name" value="Trans_reg_C"/>
    <property type="match status" value="1"/>
</dbReference>
<dbReference type="PROSITE" id="PS50110">
    <property type="entry name" value="RESPONSE_REGULATORY"/>
    <property type="match status" value="1"/>
</dbReference>
<dbReference type="GO" id="GO:0006355">
    <property type="term" value="P:regulation of DNA-templated transcription"/>
    <property type="evidence" value="ECO:0007669"/>
    <property type="project" value="InterPro"/>
</dbReference>
<dbReference type="SMART" id="SM00448">
    <property type="entry name" value="REC"/>
    <property type="match status" value="1"/>
</dbReference>
<evidence type="ECO:0000256" key="1">
    <source>
        <dbReference type="ARBA" id="ARBA00023125"/>
    </source>
</evidence>
<proteinExistence type="predicted"/>
<dbReference type="GO" id="GO:0000156">
    <property type="term" value="F:phosphorelay response regulator activity"/>
    <property type="evidence" value="ECO:0007669"/>
    <property type="project" value="TreeGrafter"/>
</dbReference>
<dbReference type="PANTHER" id="PTHR48111">
    <property type="entry name" value="REGULATOR OF RPOS"/>
    <property type="match status" value="1"/>
</dbReference>
<feature type="modified residue" description="4-aspartylphosphate" evidence="2">
    <location>
        <position position="54"/>
    </location>
</feature>
<protein>
    <submittedName>
        <fullName evidence="6">Response regulator</fullName>
    </submittedName>
</protein>
<dbReference type="CDD" id="cd00383">
    <property type="entry name" value="trans_reg_C"/>
    <property type="match status" value="1"/>
</dbReference>
<dbReference type="Gene3D" id="6.10.250.690">
    <property type="match status" value="1"/>
</dbReference>
<dbReference type="SUPFAM" id="SSF52172">
    <property type="entry name" value="CheY-like"/>
    <property type="match status" value="1"/>
</dbReference>
<dbReference type="SUPFAM" id="SSF46894">
    <property type="entry name" value="C-terminal effector domain of the bipartite response regulators"/>
    <property type="match status" value="1"/>
</dbReference>
<evidence type="ECO:0000259" key="5">
    <source>
        <dbReference type="PROSITE" id="PS51755"/>
    </source>
</evidence>
<sequence>MCNELILIIDDDGETRTLLRTYLEREGYRTVEASDGEIGLAHHMKLKPDLVMLDVSLPRRNGFEVLAEIRRRGDTLVIMVTGRDKPIDELQGYRFGTDDYIVKPFDPDLVVARTIAVLRRAGGRIANLPIRLGKLTVDHSARTAWVDQPTGRKDLQLTPTEFKLIFRLARSPGRVFERGELVDECFPDNVPLERTIDSHMCNLRSKLDAAGLRGTLVSVRGIGYRMDTKDG</sequence>
<dbReference type="AlphaFoldDB" id="A0A6N9ZI29"/>
<dbReference type="CDD" id="cd17574">
    <property type="entry name" value="REC_OmpR"/>
    <property type="match status" value="1"/>
</dbReference>
<feature type="domain" description="OmpR/PhoB-type" evidence="5">
    <location>
        <begin position="127"/>
        <end position="228"/>
    </location>
</feature>
<name>A0A6N9ZI29_9HYPH</name>
<dbReference type="InterPro" id="IPR016032">
    <property type="entry name" value="Sig_transdc_resp-reg_C-effctor"/>
</dbReference>
<dbReference type="InterPro" id="IPR001789">
    <property type="entry name" value="Sig_transdc_resp-reg_receiver"/>
</dbReference>
<gene>
    <name evidence="6" type="ORF">GR206_18210</name>
</gene>
<evidence type="ECO:0000313" key="7">
    <source>
        <dbReference type="Proteomes" id="UP000468864"/>
    </source>
</evidence>
<evidence type="ECO:0000256" key="3">
    <source>
        <dbReference type="PROSITE-ProRule" id="PRU01091"/>
    </source>
</evidence>
<dbReference type="SMART" id="SM00862">
    <property type="entry name" value="Trans_reg_C"/>
    <property type="match status" value="1"/>
</dbReference>
<dbReference type="InterPro" id="IPR011006">
    <property type="entry name" value="CheY-like_superfamily"/>
</dbReference>
<keyword evidence="1 3" id="KW-0238">DNA-binding</keyword>
<dbReference type="Gene3D" id="1.10.10.10">
    <property type="entry name" value="Winged helix-like DNA-binding domain superfamily/Winged helix DNA-binding domain"/>
    <property type="match status" value="1"/>
</dbReference>
<dbReference type="RefSeq" id="WP_163879816.1">
    <property type="nucleotide sequence ID" value="NZ_WUEP01000013.1"/>
</dbReference>
<dbReference type="GO" id="GO:0000976">
    <property type="term" value="F:transcription cis-regulatory region binding"/>
    <property type="evidence" value="ECO:0007669"/>
    <property type="project" value="TreeGrafter"/>
</dbReference>
<evidence type="ECO:0000256" key="2">
    <source>
        <dbReference type="PROSITE-ProRule" id="PRU00169"/>
    </source>
</evidence>
<dbReference type="PROSITE" id="PS51755">
    <property type="entry name" value="OMPR_PHOB"/>
    <property type="match status" value="1"/>
</dbReference>
<dbReference type="GO" id="GO:0032993">
    <property type="term" value="C:protein-DNA complex"/>
    <property type="evidence" value="ECO:0007669"/>
    <property type="project" value="TreeGrafter"/>
</dbReference>
<dbReference type="Gene3D" id="3.40.50.2300">
    <property type="match status" value="1"/>
</dbReference>
<organism evidence="6 7">
    <name type="scientific">Rhizobium laguerreae</name>
    <dbReference type="NCBI Taxonomy" id="1076926"/>
    <lineage>
        <taxon>Bacteria</taxon>
        <taxon>Pseudomonadati</taxon>
        <taxon>Pseudomonadota</taxon>
        <taxon>Alphaproteobacteria</taxon>
        <taxon>Hyphomicrobiales</taxon>
        <taxon>Rhizobiaceae</taxon>
        <taxon>Rhizobium/Agrobacterium group</taxon>
        <taxon>Rhizobium</taxon>
    </lineage>
</organism>
<keyword evidence="2" id="KW-0597">Phosphoprotein</keyword>
<dbReference type="PANTHER" id="PTHR48111:SF59">
    <property type="entry name" value="TRANSCRIPTIONAL REGULATORY PROTEIN BAER"/>
    <property type="match status" value="1"/>
</dbReference>
<dbReference type="EMBL" id="WUEP01000013">
    <property type="protein sequence ID" value="NEH92946.1"/>
    <property type="molecule type" value="Genomic_DNA"/>
</dbReference>
<feature type="domain" description="Response regulatory" evidence="4">
    <location>
        <begin position="5"/>
        <end position="118"/>
    </location>
</feature>